<dbReference type="EMBL" id="FORM01000003">
    <property type="protein sequence ID" value="SFJ00034.1"/>
    <property type="molecule type" value="Genomic_DNA"/>
</dbReference>
<dbReference type="STRING" id="1144750.SAMN05443431_103289"/>
<dbReference type="AlphaFoldDB" id="A0A1I3MSF4"/>
<sequence>MPSISDFEDYQTQLDKHQDYILLNREYSHTEIFKEIILFMDSAFPEWTTNRGIGFWAAEFVLTAIQNLEHLYEDINNSSIQVLKDVYMSLVVDYKITKKQFTSVVIDTIIHNFEIEYNELLDENEYLPINDFKALYDELYNVYEIKILNKVTYNFMNEEFPIL</sequence>
<evidence type="ECO:0000313" key="1">
    <source>
        <dbReference type="EMBL" id="SFJ00034.1"/>
    </source>
</evidence>
<dbReference type="RefSeq" id="WP_090838894.1">
    <property type="nucleotide sequence ID" value="NZ_FORM01000003.1"/>
</dbReference>
<accession>A0A1I3MSF4</accession>
<organism evidence="1 2">
    <name type="scientific">Olleya namhaensis</name>
    <dbReference type="NCBI Taxonomy" id="1144750"/>
    <lineage>
        <taxon>Bacteria</taxon>
        <taxon>Pseudomonadati</taxon>
        <taxon>Bacteroidota</taxon>
        <taxon>Flavobacteriia</taxon>
        <taxon>Flavobacteriales</taxon>
        <taxon>Flavobacteriaceae</taxon>
    </lineage>
</organism>
<name>A0A1I3MSF4_9FLAO</name>
<reference evidence="2" key="1">
    <citation type="submission" date="2016-10" db="EMBL/GenBank/DDBJ databases">
        <authorList>
            <person name="Varghese N."/>
            <person name="Submissions S."/>
        </authorList>
    </citation>
    <scope>NUCLEOTIDE SEQUENCE [LARGE SCALE GENOMIC DNA]</scope>
    <source>
        <strain evidence="2">DSM 28881</strain>
    </source>
</reference>
<proteinExistence type="predicted"/>
<protein>
    <submittedName>
        <fullName evidence="1">Uncharacterized protein</fullName>
    </submittedName>
</protein>
<evidence type="ECO:0000313" key="2">
    <source>
        <dbReference type="Proteomes" id="UP000199559"/>
    </source>
</evidence>
<gene>
    <name evidence="1" type="ORF">SAMN05443431_103289</name>
</gene>
<dbReference type="Proteomes" id="UP000199559">
    <property type="component" value="Unassembled WGS sequence"/>
</dbReference>
<keyword evidence="2" id="KW-1185">Reference proteome</keyword>